<organism evidence="1 2">
    <name type="scientific">Mucilaginibacter celer</name>
    <dbReference type="NCBI Taxonomy" id="2305508"/>
    <lineage>
        <taxon>Bacteria</taxon>
        <taxon>Pseudomonadati</taxon>
        <taxon>Bacteroidota</taxon>
        <taxon>Sphingobacteriia</taxon>
        <taxon>Sphingobacteriales</taxon>
        <taxon>Sphingobacteriaceae</taxon>
        <taxon>Mucilaginibacter</taxon>
    </lineage>
</organism>
<dbReference type="EMBL" id="CP032869">
    <property type="protein sequence ID" value="AYL96379.1"/>
    <property type="molecule type" value="Genomic_DNA"/>
</dbReference>
<gene>
    <name evidence="1" type="ORF">HYN43_014220</name>
</gene>
<sequence length="176" mass="19878">MPVEQFDTIEYLASGTLRQVQAYRLLNKYRVIDVLLPFSPILTGTIPINIDIESSDLDIICQYTTTDGFSQHLEAKFSVFEDFSIKTLDLAGSTAVLANFCLDGFPVEVFGQQIPVKQQMAYRHLLIEHQLLLQKAETFRQQIIDLKKQGMKTEPAFAVTLGLEGDPYTALLNFEV</sequence>
<keyword evidence="2" id="KW-1185">Reference proteome</keyword>
<evidence type="ECO:0000313" key="2">
    <source>
        <dbReference type="Proteomes" id="UP000270046"/>
    </source>
</evidence>
<proteinExistence type="predicted"/>
<dbReference type="OrthoDB" id="6402248at2"/>
<dbReference type="Proteomes" id="UP000270046">
    <property type="component" value="Chromosome"/>
</dbReference>
<accession>A0A494VQ01</accession>
<dbReference type="AlphaFoldDB" id="A0A494VQ01"/>
<dbReference type="RefSeq" id="WP_119409977.1">
    <property type="nucleotide sequence ID" value="NZ_CP032869.1"/>
</dbReference>
<dbReference type="InterPro" id="IPR025365">
    <property type="entry name" value="DUF4269"/>
</dbReference>
<dbReference type="Pfam" id="PF14091">
    <property type="entry name" value="DUF4269"/>
    <property type="match status" value="1"/>
</dbReference>
<protein>
    <submittedName>
        <fullName evidence="1">DUF4269 domain-containing protein</fullName>
    </submittedName>
</protein>
<reference evidence="1 2" key="1">
    <citation type="submission" date="2018-10" db="EMBL/GenBank/DDBJ databases">
        <title>Genome sequencing of Mucilaginibacter sp. HYN0043.</title>
        <authorList>
            <person name="Kim M."/>
            <person name="Yi H."/>
        </authorList>
    </citation>
    <scope>NUCLEOTIDE SEQUENCE [LARGE SCALE GENOMIC DNA]</scope>
    <source>
        <strain evidence="1 2">HYN0043</strain>
    </source>
</reference>
<name>A0A494VQ01_9SPHI</name>
<evidence type="ECO:0000313" key="1">
    <source>
        <dbReference type="EMBL" id="AYL96379.1"/>
    </source>
</evidence>
<dbReference type="KEGG" id="muh:HYN43_014220"/>